<protein>
    <submittedName>
        <fullName evidence="1">Uncharacterized protein</fullName>
    </submittedName>
</protein>
<sequence length="80" mass="9511">MENVKVYRLNECDAVAAESLEQAKKWYLETTGEESDEQCEQVSFDAMIWEDEFMQRKIPVREILENHWNGTPFIVFSTEF</sequence>
<keyword evidence="2" id="KW-1185">Reference proteome</keyword>
<dbReference type="OrthoDB" id="2628167at2"/>
<comment type="caution">
    <text evidence="1">The sequence shown here is derived from an EMBL/GenBank/DDBJ whole genome shotgun (WGS) entry which is preliminary data.</text>
</comment>
<accession>A0A4R4E9B5</accession>
<name>A0A4R4E9B5_9BACL</name>
<proteinExistence type="predicted"/>
<reference evidence="1 2" key="1">
    <citation type="submission" date="2019-03" db="EMBL/GenBank/DDBJ databases">
        <authorList>
            <person name="Kim M.K.M."/>
        </authorList>
    </citation>
    <scope>NUCLEOTIDE SEQUENCE [LARGE SCALE GENOMIC DNA]</scope>
    <source>
        <strain evidence="1 2">18JY21-1</strain>
    </source>
</reference>
<dbReference type="Proteomes" id="UP000295418">
    <property type="component" value="Unassembled WGS sequence"/>
</dbReference>
<dbReference type="RefSeq" id="WP_132418885.1">
    <property type="nucleotide sequence ID" value="NZ_SKFG01000014.1"/>
</dbReference>
<organism evidence="1 2">
    <name type="scientific">Paenibacillus albiflavus</name>
    <dbReference type="NCBI Taxonomy" id="2545760"/>
    <lineage>
        <taxon>Bacteria</taxon>
        <taxon>Bacillati</taxon>
        <taxon>Bacillota</taxon>
        <taxon>Bacilli</taxon>
        <taxon>Bacillales</taxon>
        <taxon>Paenibacillaceae</taxon>
        <taxon>Paenibacillus</taxon>
    </lineage>
</organism>
<gene>
    <name evidence="1" type="ORF">E0485_15080</name>
</gene>
<dbReference type="AlphaFoldDB" id="A0A4R4E9B5"/>
<evidence type="ECO:0000313" key="2">
    <source>
        <dbReference type="Proteomes" id="UP000295418"/>
    </source>
</evidence>
<evidence type="ECO:0000313" key="1">
    <source>
        <dbReference type="EMBL" id="TCZ76159.1"/>
    </source>
</evidence>
<dbReference type="EMBL" id="SKFG01000014">
    <property type="protein sequence ID" value="TCZ76159.1"/>
    <property type="molecule type" value="Genomic_DNA"/>
</dbReference>